<feature type="transmembrane region" description="Helical" evidence="1">
    <location>
        <begin position="7"/>
        <end position="24"/>
    </location>
</feature>
<reference evidence="2" key="3">
    <citation type="submission" date="2025-09" db="UniProtKB">
        <authorList>
            <consortium name="Ensembl"/>
        </authorList>
    </citation>
    <scope>IDENTIFICATION</scope>
</reference>
<dbReference type="PANTHER" id="PTHR46032">
    <property type="entry name" value="ALPHA-2,3-SIALYLTRANSFERASE ST3GAL I ISOFORM X1"/>
    <property type="match status" value="1"/>
</dbReference>
<reference evidence="2" key="2">
    <citation type="submission" date="2025-08" db="UniProtKB">
        <authorList>
            <consortium name="Ensembl"/>
        </authorList>
    </citation>
    <scope>IDENTIFICATION</scope>
</reference>
<keyword evidence="1" id="KW-0812">Transmembrane</keyword>
<organism evidence="2 3">
    <name type="scientific">Papio anubis</name>
    <name type="common">Olive baboon</name>
    <dbReference type="NCBI Taxonomy" id="9555"/>
    <lineage>
        <taxon>Eukaryota</taxon>
        <taxon>Metazoa</taxon>
        <taxon>Chordata</taxon>
        <taxon>Craniata</taxon>
        <taxon>Vertebrata</taxon>
        <taxon>Euteleostomi</taxon>
        <taxon>Mammalia</taxon>
        <taxon>Eutheria</taxon>
        <taxon>Euarchontoglires</taxon>
        <taxon>Primates</taxon>
        <taxon>Haplorrhini</taxon>
        <taxon>Catarrhini</taxon>
        <taxon>Cercopithecidae</taxon>
        <taxon>Cercopithecinae</taxon>
        <taxon>Papio</taxon>
    </lineage>
</organism>
<sequence>MKRWQIFVLWVFWMLILWLMTPYLDLTPESAPQEKRMYLVLRHCNCPWFSSGKCGCPSETLNCSSCGYTAHKWNWLDACSRKTTGYLLRTRESMTSDTVPWWLGMNSGSQLEKLWRKLSKVIPRLSGSHFDFYCGTCVLLGCPHTLQGFTLGNDIDQYPVVFRNASDQGSWMQLEMLLQKLSDLVWTSDDLSDEILEDGLVP</sequence>
<dbReference type="OMA" id="CPWFKFR"/>
<dbReference type="Ensembl" id="ENSPANT00000026457.3">
    <property type="protein sequence ID" value="ENSPANP00000016763.1"/>
    <property type="gene ID" value="ENSPANG00000011159.3"/>
</dbReference>
<dbReference type="PANTHER" id="PTHR46032:SF7">
    <property type="entry name" value="RIKEN CDNA 6430550D23 GENE"/>
    <property type="match status" value="1"/>
</dbReference>
<dbReference type="AlphaFoldDB" id="A0A096NUN9"/>
<keyword evidence="1" id="KW-0472">Membrane</keyword>
<dbReference type="Bgee" id="ENSPANG00000011159">
    <property type="expression patterns" value="Expressed in testis and 2 other cell types or tissues"/>
</dbReference>
<dbReference type="InterPro" id="IPR038578">
    <property type="entry name" value="GT29-like_sf"/>
</dbReference>
<name>A0A096NUN9_PAPAN</name>
<dbReference type="HOGENOM" id="CLU_072229_0_0_1"/>
<protein>
    <submittedName>
        <fullName evidence="2">Chromosome 20 open reading frame 173</fullName>
    </submittedName>
</protein>
<proteinExistence type="predicted"/>
<dbReference type="OrthoDB" id="9748577at2759"/>
<dbReference type="Proteomes" id="UP000028761">
    <property type="component" value="Chromosome 16"/>
</dbReference>
<gene>
    <name evidence="2" type="primary">C20orf173</name>
</gene>
<keyword evidence="1" id="KW-1133">Transmembrane helix</keyword>
<evidence type="ECO:0000313" key="3">
    <source>
        <dbReference type="Proteomes" id="UP000028761"/>
    </source>
</evidence>
<reference evidence="2 3" key="1">
    <citation type="submission" date="2012-03" db="EMBL/GenBank/DDBJ databases">
        <title>Whole Genome Assembly of Papio anubis.</title>
        <authorList>
            <person name="Liu Y.L."/>
            <person name="Abraham K.A."/>
            <person name="Akbar H.A."/>
            <person name="Ali S.A."/>
            <person name="Anosike U.A."/>
            <person name="Aqrawi P.A."/>
            <person name="Arias F.A."/>
            <person name="Attaway T.A."/>
            <person name="Awwad R.A."/>
            <person name="Babu C.B."/>
            <person name="Bandaranaike D.B."/>
            <person name="Battles P.B."/>
            <person name="Bell A.B."/>
            <person name="Beltran B.B."/>
            <person name="Berhane-Mersha D.B."/>
            <person name="Bess C.B."/>
            <person name="Bickham C.B."/>
            <person name="Bolden T.B."/>
            <person name="Carter K.C."/>
            <person name="Chau D.C."/>
            <person name="Chavez A.C."/>
            <person name="Clerc-Blankenburg K.C."/>
            <person name="Coyle M.C."/>
            <person name="Dao M.D."/>
            <person name="Davila M.L.D."/>
            <person name="Davy-Carroll L.D."/>
            <person name="Denson S.D."/>
            <person name="Dinh H.D."/>
            <person name="Fernandez S.F."/>
            <person name="Fernando P.F."/>
            <person name="Forbes L.F."/>
            <person name="Francis C.F."/>
            <person name="Francisco L.F."/>
            <person name="Fu Q.F."/>
            <person name="Garcia-Iii R.G."/>
            <person name="Garrett T.G."/>
            <person name="Gross S.G."/>
            <person name="Gubbala S.G."/>
            <person name="Hirani K.H."/>
            <person name="Hogues M.H."/>
            <person name="Hollins B.H."/>
            <person name="Jackson L.J."/>
            <person name="Javaid M.J."/>
            <person name="Jhangiani S.J."/>
            <person name="Johnson A.J."/>
            <person name="Johnson B.J."/>
            <person name="Jones J.J."/>
            <person name="Joshi V.J."/>
            <person name="Kalu J.K."/>
            <person name="Khan N.K."/>
            <person name="Korchina V.K."/>
            <person name="Kovar C.K."/>
            <person name="Lago L.L."/>
            <person name="Lara F.L."/>
            <person name="Le T.-K.L."/>
            <person name="Lee S.L."/>
            <person name="Legall-Iii F.L."/>
            <person name="Lemon S.L."/>
            <person name="Liu J.L."/>
            <person name="Liu Y.-S.L."/>
            <person name="Liyanage D.L."/>
            <person name="Lopez J.L."/>
            <person name="Lorensuhewa L.L."/>
            <person name="Mata R.M."/>
            <person name="Mathew T.M."/>
            <person name="Mercado C.M."/>
            <person name="Mercado I.M."/>
            <person name="Morales K.M."/>
            <person name="Morgan M.M."/>
            <person name="Munidasa M.M."/>
            <person name="Ngo D.N."/>
            <person name="Nguyen L.N."/>
            <person name="Nguyen T.N."/>
            <person name="Nguyen N.N."/>
            <person name="Obregon M.O."/>
            <person name="Okwuonu G.O."/>
            <person name="Ongeri F.O."/>
            <person name="Onwere C.O."/>
            <person name="Osifeso I.O."/>
            <person name="Parra A.P."/>
            <person name="Patil S.P."/>
            <person name="Perez A.P."/>
            <person name="Perez Y.P."/>
            <person name="Pham C.P."/>
            <person name="Pu L.-L.P."/>
            <person name="Puazo M.P."/>
            <person name="Quiroz J.Q."/>
            <person name="Rouhana J.R."/>
            <person name="Ruiz M.R."/>
            <person name="Ruiz S.-J.R."/>
            <person name="Saada N.S."/>
            <person name="Santibanez J.S."/>
            <person name="Scheel M.S."/>
            <person name="Schneider B.S."/>
            <person name="Simmons D.S."/>
            <person name="Sisson I.S."/>
            <person name="Tang L.-Y.T."/>
            <person name="Thornton R.T."/>
            <person name="Tisius J.T."/>
            <person name="Toledanes G.T."/>
            <person name="Trejos Z.T."/>
            <person name="Usmani K.U."/>
            <person name="Varghese R.V."/>
            <person name="Vattathil S.V."/>
            <person name="Vee V.V."/>
            <person name="Walker D.W."/>
            <person name="Weissenberger G.W."/>
            <person name="White C.W."/>
            <person name="Williams A.W."/>
            <person name="Woodworth J.W."/>
            <person name="Wright R.W."/>
            <person name="Zhu Y.Z."/>
            <person name="Han Y.H."/>
            <person name="Newsham I.N."/>
            <person name="Nazareth L.N."/>
            <person name="Worley K.W."/>
            <person name="Muzny D.M."/>
            <person name="Rogers J.R."/>
            <person name="Gibbs R.G."/>
        </authorList>
    </citation>
    <scope>NUCLEOTIDE SEQUENCE [LARGE SCALE GENOMIC DNA]</scope>
</reference>
<dbReference type="InterPro" id="IPR051757">
    <property type="entry name" value="Beta-gal_alpha2-3_sialyltrans"/>
</dbReference>
<dbReference type="GeneTree" id="ENSGT00510000049503"/>
<dbReference type="KEGG" id="panu:101013364"/>
<dbReference type="Gene3D" id="3.90.1480.20">
    <property type="entry name" value="Glycosyl transferase family 29"/>
    <property type="match status" value="1"/>
</dbReference>
<accession>A0A096NUN9</accession>
<dbReference type="GO" id="GO:0097503">
    <property type="term" value="P:sialylation"/>
    <property type="evidence" value="ECO:0007669"/>
    <property type="project" value="TreeGrafter"/>
</dbReference>
<dbReference type="GO" id="GO:0003836">
    <property type="term" value="F:beta-galactoside (CMP) alpha-2,3-sialyltransferase activity"/>
    <property type="evidence" value="ECO:0007669"/>
    <property type="project" value="TreeGrafter"/>
</dbReference>
<dbReference type="eggNOG" id="KOG2692">
    <property type="taxonomic scope" value="Eukaryota"/>
</dbReference>
<evidence type="ECO:0000313" key="2">
    <source>
        <dbReference type="Ensembl" id="ENSPANP00000016763.1"/>
    </source>
</evidence>
<dbReference type="GO" id="GO:0016020">
    <property type="term" value="C:membrane"/>
    <property type="evidence" value="ECO:0007669"/>
    <property type="project" value="TreeGrafter"/>
</dbReference>
<evidence type="ECO:0000256" key="1">
    <source>
        <dbReference type="SAM" id="Phobius"/>
    </source>
</evidence>
<keyword evidence="3" id="KW-1185">Reference proteome</keyword>
<dbReference type="STRING" id="9555.ENSPANP00000016763"/>